<comment type="caution">
    <text evidence="3">The sequence shown here is derived from an EMBL/GenBank/DDBJ whole genome shotgun (WGS) entry which is preliminary data.</text>
</comment>
<feature type="transmembrane region" description="Helical" evidence="2">
    <location>
        <begin position="27"/>
        <end position="46"/>
    </location>
</feature>
<feature type="region of interest" description="Disordered" evidence="1">
    <location>
        <begin position="1"/>
        <end position="20"/>
    </location>
</feature>
<gene>
    <name evidence="3" type="ORF">HJA87_14280</name>
</gene>
<proteinExistence type="predicted"/>
<sequence length="47" mass="4897">MTKKGTRPPRGGATTIPQTTRSPSMRILVGTLVVVAVAVAVASWIYG</sequence>
<protein>
    <submittedName>
        <fullName evidence="3">Uncharacterized protein</fullName>
    </submittedName>
</protein>
<evidence type="ECO:0000313" key="3">
    <source>
        <dbReference type="EMBL" id="MBY3591036.1"/>
    </source>
</evidence>
<accession>A0ABS7LHT3</accession>
<dbReference type="EMBL" id="JABTXI010000005">
    <property type="protein sequence ID" value="MBY3591036.1"/>
    <property type="molecule type" value="Genomic_DNA"/>
</dbReference>
<keyword evidence="2" id="KW-0812">Transmembrane</keyword>
<evidence type="ECO:0000256" key="1">
    <source>
        <dbReference type="SAM" id="MobiDB-lite"/>
    </source>
</evidence>
<reference evidence="3 4" key="1">
    <citation type="submission" date="2020-06" db="EMBL/GenBank/DDBJ databases">
        <title>Global-level population genomics: horizontal gene transfer, symbiosis and evolution in Rhizobia.</title>
        <authorList>
            <person name="Gai Y."/>
        </authorList>
    </citation>
    <scope>NUCLEOTIDE SEQUENCE [LARGE SCALE GENOMIC DNA]</scope>
    <source>
        <strain evidence="3 4">PLR6_1b</strain>
    </source>
</reference>
<dbReference type="Proteomes" id="UP000720124">
    <property type="component" value="Unassembled WGS sequence"/>
</dbReference>
<name>A0ABS7LHT3_9HYPH</name>
<keyword evidence="2" id="KW-1133">Transmembrane helix</keyword>
<keyword evidence="4" id="KW-1185">Reference proteome</keyword>
<keyword evidence="2" id="KW-0472">Membrane</keyword>
<evidence type="ECO:0000256" key="2">
    <source>
        <dbReference type="SAM" id="Phobius"/>
    </source>
</evidence>
<organism evidence="3 4">
    <name type="scientific">Rhizobium bangladeshense</name>
    <dbReference type="NCBI Taxonomy" id="1138189"/>
    <lineage>
        <taxon>Bacteria</taxon>
        <taxon>Pseudomonadati</taxon>
        <taxon>Pseudomonadota</taxon>
        <taxon>Alphaproteobacteria</taxon>
        <taxon>Hyphomicrobiales</taxon>
        <taxon>Rhizobiaceae</taxon>
        <taxon>Rhizobium/Agrobacterium group</taxon>
        <taxon>Rhizobium</taxon>
    </lineage>
</organism>
<evidence type="ECO:0000313" key="4">
    <source>
        <dbReference type="Proteomes" id="UP000720124"/>
    </source>
</evidence>
<dbReference type="RefSeq" id="WP_171049228.1">
    <property type="nucleotide sequence ID" value="NZ_CP071619.1"/>
</dbReference>